<dbReference type="InterPro" id="IPR050061">
    <property type="entry name" value="MurCDEF_pg_biosynth"/>
</dbReference>
<evidence type="ECO:0000256" key="9">
    <source>
        <dbReference type="ARBA" id="ARBA00022960"/>
    </source>
</evidence>
<evidence type="ECO:0000256" key="14">
    <source>
        <dbReference type="HAMAP-Rule" id="MF_00046"/>
    </source>
</evidence>
<dbReference type="PANTHER" id="PTHR43445:SF3">
    <property type="entry name" value="UDP-N-ACETYLMURAMATE--L-ALANINE LIGASE"/>
    <property type="match status" value="1"/>
</dbReference>
<dbReference type="EC" id="6.3.2.8" evidence="3 14"/>
<dbReference type="NCBIfam" id="TIGR01082">
    <property type="entry name" value="murC"/>
    <property type="match status" value="1"/>
</dbReference>
<accession>A0A1X1TA41</accession>
<dbReference type="Gene3D" id="3.90.190.20">
    <property type="entry name" value="Mur ligase, C-terminal domain"/>
    <property type="match status" value="1"/>
</dbReference>
<evidence type="ECO:0000256" key="8">
    <source>
        <dbReference type="ARBA" id="ARBA00022840"/>
    </source>
</evidence>
<dbReference type="InterPro" id="IPR000713">
    <property type="entry name" value="Mur_ligase_N"/>
</dbReference>
<keyword evidence="9 14" id="KW-0133">Cell shape</keyword>
<evidence type="ECO:0000259" key="17">
    <source>
        <dbReference type="Pfam" id="PF08245"/>
    </source>
</evidence>
<dbReference type="GO" id="GO:0051301">
    <property type="term" value="P:cell division"/>
    <property type="evidence" value="ECO:0007669"/>
    <property type="project" value="UniProtKB-KW"/>
</dbReference>
<dbReference type="Gene3D" id="3.40.50.720">
    <property type="entry name" value="NAD(P)-binding Rossmann-like Domain"/>
    <property type="match status" value="1"/>
</dbReference>
<dbReference type="InterPro" id="IPR004101">
    <property type="entry name" value="Mur_ligase_C"/>
</dbReference>
<comment type="subcellular location">
    <subcellularLocation>
        <location evidence="1 14">Cytoplasm</location>
    </subcellularLocation>
</comment>
<protein>
    <recommendedName>
        <fullName evidence="3 14">UDP-N-acetylmuramate--L-alanine ligase</fullName>
        <ecNumber evidence="3 14">6.3.2.8</ecNumber>
    </recommendedName>
    <alternativeName>
        <fullName evidence="14">UDP-N-acetylmuramoyl-L-alanine synthetase</fullName>
    </alternativeName>
</protein>
<evidence type="ECO:0000256" key="10">
    <source>
        <dbReference type="ARBA" id="ARBA00022984"/>
    </source>
</evidence>
<comment type="catalytic activity">
    <reaction evidence="13 14">
        <text>UDP-N-acetyl-alpha-D-muramate + L-alanine + ATP = UDP-N-acetyl-alpha-D-muramoyl-L-alanine + ADP + phosphate + H(+)</text>
        <dbReference type="Rhea" id="RHEA:23372"/>
        <dbReference type="ChEBI" id="CHEBI:15378"/>
        <dbReference type="ChEBI" id="CHEBI:30616"/>
        <dbReference type="ChEBI" id="CHEBI:43474"/>
        <dbReference type="ChEBI" id="CHEBI:57972"/>
        <dbReference type="ChEBI" id="CHEBI:70757"/>
        <dbReference type="ChEBI" id="CHEBI:83898"/>
        <dbReference type="ChEBI" id="CHEBI:456216"/>
        <dbReference type="EC" id="6.3.2.8"/>
    </reaction>
</comment>
<keyword evidence="8 14" id="KW-0067">ATP-binding</keyword>
<dbReference type="AlphaFoldDB" id="A0A1X1TA41"/>
<dbReference type="Pfam" id="PF08245">
    <property type="entry name" value="Mur_ligase_M"/>
    <property type="match status" value="1"/>
</dbReference>
<comment type="caution">
    <text evidence="18">The sequence shown here is derived from an EMBL/GenBank/DDBJ whole genome shotgun (WGS) entry which is preliminary data.</text>
</comment>
<dbReference type="GO" id="GO:0071555">
    <property type="term" value="P:cell wall organization"/>
    <property type="evidence" value="ECO:0007669"/>
    <property type="project" value="UniProtKB-KW"/>
</dbReference>
<evidence type="ECO:0000256" key="12">
    <source>
        <dbReference type="ARBA" id="ARBA00023316"/>
    </source>
</evidence>
<dbReference type="GO" id="GO:0005524">
    <property type="term" value="F:ATP binding"/>
    <property type="evidence" value="ECO:0007669"/>
    <property type="project" value="UniProtKB-UniRule"/>
</dbReference>
<evidence type="ECO:0000256" key="2">
    <source>
        <dbReference type="ARBA" id="ARBA00004752"/>
    </source>
</evidence>
<reference evidence="18 19" key="1">
    <citation type="submission" date="2016-01" db="EMBL/GenBank/DDBJ databases">
        <title>The new phylogeny of the genus Mycobacterium.</title>
        <authorList>
            <person name="Tarcisio F."/>
            <person name="Conor M."/>
            <person name="Antonella G."/>
            <person name="Elisabetta G."/>
            <person name="Giulia F.S."/>
            <person name="Sara T."/>
            <person name="Anna F."/>
            <person name="Clotilde B."/>
            <person name="Roberto B."/>
            <person name="Veronica D.S."/>
            <person name="Fabio R."/>
            <person name="Monica P."/>
            <person name="Olivier J."/>
            <person name="Enrico T."/>
            <person name="Nicola S."/>
        </authorList>
    </citation>
    <scope>NUCLEOTIDE SEQUENCE [LARGE SCALE GENOMIC DNA]</scope>
    <source>
        <strain evidence="18 19">DSM 44339</strain>
    </source>
</reference>
<evidence type="ECO:0000256" key="11">
    <source>
        <dbReference type="ARBA" id="ARBA00023306"/>
    </source>
</evidence>
<keyword evidence="6 14" id="KW-0132">Cell division</keyword>
<dbReference type="Pfam" id="PF01225">
    <property type="entry name" value="Mur_ligase"/>
    <property type="match status" value="1"/>
</dbReference>
<feature type="binding site" evidence="14">
    <location>
        <begin position="117"/>
        <end position="123"/>
    </location>
    <ligand>
        <name>ATP</name>
        <dbReference type="ChEBI" id="CHEBI:30616"/>
    </ligand>
</feature>
<evidence type="ECO:0000256" key="1">
    <source>
        <dbReference type="ARBA" id="ARBA00004496"/>
    </source>
</evidence>
<evidence type="ECO:0000256" key="7">
    <source>
        <dbReference type="ARBA" id="ARBA00022741"/>
    </source>
</evidence>
<dbReference type="UniPathway" id="UPA00219"/>
<proteinExistence type="inferred from homology"/>
<feature type="domain" description="Mur ligase N-terminal catalytic" evidence="15">
    <location>
        <begin position="12"/>
        <end position="110"/>
    </location>
</feature>
<evidence type="ECO:0000259" key="16">
    <source>
        <dbReference type="Pfam" id="PF02875"/>
    </source>
</evidence>
<evidence type="ECO:0000256" key="6">
    <source>
        <dbReference type="ARBA" id="ARBA00022618"/>
    </source>
</evidence>
<keyword evidence="7 14" id="KW-0547">Nucleotide-binding</keyword>
<dbReference type="PANTHER" id="PTHR43445">
    <property type="entry name" value="UDP-N-ACETYLMURAMATE--L-ALANINE LIGASE-RELATED"/>
    <property type="match status" value="1"/>
</dbReference>
<dbReference type="InterPro" id="IPR036615">
    <property type="entry name" value="Mur_ligase_C_dom_sf"/>
</dbReference>
<dbReference type="InterPro" id="IPR036565">
    <property type="entry name" value="Mur-like_cat_sf"/>
</dbReference>
<dbReference type="InterPro" id="IPR013221">
    <property type="entry name" value="Mur_ligase_cen"/>
</dbReference>
<dbReference type="STRING" id="126673.AWC01_09825"/>
<feature type="domain" description="Mur ligase C-terminal" evidence="16">
    <location>
        <begin position="320"/>
        <end position="451"/>
    </location>
</feature>
<sequence length="470" mass="48967">MDMTSWLSGSRAHLIGIGGAGMSGVARMLLGLGVAVSGSDAVESESVRLLRELGVPVFLGHAPSHLPEGEVTVIISTAIRHDNPELMAARERKLPVIVRAEAVAALMSNHRAVCIAGSAGKTSTTSMLTVALQHSGFDPSYAIGGELTTSGINAHLGTGDIFVAEADESDGTFVAFSPEVAVVTNVGADHLNFYGTKEVYAAAFDKFAARIQTPGVLIVCADDPGAAELGRRVASTGTAVHRYGRTATKSGDATLSAFEPELGQGRVQMRYQSRAFEFDLQVPGEHMALNALGAFLAGVAVGASPDDLVAGLAAYGGVRRRFELKGRRGGVAVYDDYAHHPVKVAAQLRAARQLTAEGGRLIVAFQPHLYSRTLEFSAEFGAALAIADEVVVLDVYGAREDPIPGVDGGLIAKAVQLPSECVHYVPERSKVPAVLAGLARSGDIVITMGAGDITALGSKLLHRLAGKQPS</sequence>
<comment type="pathway">
    <text evidence="2 14">Cell wall biogenesis; peptidoglycan biosynthesis.</text>
</comment>
<dbReference type="GO" id="GO:0005737">
    <property type="term" value="C:cytoplasm"/>
    <property type="evidence" value="ECO:0007669"/>
    <property type="project" value="UniProtKB-SubCell"/>
</dbReference>
<dbReference type="HAMAP" id="MF_00046">
    <property type="entry name" value="MurC"/>
    <property type="match status" value="1"/>
</dbReference>
<keyword evidence="5 14" id="KW-0436">Ligase</keyword>
<feature type="domain" description="Mur ligase central" evidence="17">
    <location>
        <begin position="115"/>
        <end position="297"/>
    </location>
</feature>
<evidence type="ECO:0000256" key="3">
    <source>
        <dbReference type="ARBA" id="ARBA00012211"/>
    </source>
</evidence>
<keyword evidence="11 14" id="KW-0131">Cell cycle</keyword>
<evidence type="ECO:0000256" key="13">
    <source>
        <dbReference type="ARBA" id="ARBA00047833"/>
    </source>
</evidence>
<comment type="similarity">
    <text evidence="14">Belongs to the MurCDEF family.</text>
</comment>
<dbReference type="SUPFAM" id="SSF53623">
    <property type="entry name" value="MurD-like peptide ligases, catalytic domain"/>
    <property type="match status" value="1"/>
</dbReference>
<name>A0A1X1TA41_9MYCO</name>
<evidence type="ECO:0000313" key="18">
    <source>
        <dbReference type="EMBL" id="ORV41379.1"/>
    </source>
</evidence>
<dbReference type="GO" id="GO:0008763">
    <property type="term" value="F:UDP-N-acetylmuramate-L-alanine ligase activity"/>
    <property type="evidence" value="ECO:0007669"/>
    <property type="project" value="UniProtKB-UniRule"/>
</dbReference>
<evidence type="ECO:0000256" key="4">
    <source>
        <dbReference type="ARBA" id="ARBA00022490"/>
    </source>
</evidence>
<dbReference type="Proteomes" id="UP000193564">
    <property type="component" value="Unassembled WGS sequence"/>
</dbReference>
<keyword evidence="4 14" id="KW-0963">Cytoplasm</keyword>
<dbReference type="SUPFAM" id="SSF51984">
    <property type="entry name" value="MurCD N-terminal domain"/>
    <property type="match status" value="1"/>
</dbReference>
<comment type="function">
    <text evidence="14">Cell wall formation.</text>
</comment>
<keyword evidence="12 14" id="KW-0961">Cell wall biogenesis/degradation</keyword>
<gene>
    <name evidence="14" type="primary">murC</name>
    <name evidence="18" type="ORF">AWC01_09825</name>
</gene>
<dbReference type="Gene3D" id="3.40.1190.10">
    <property type="entry name" value="Mur-like, catalytic domain"/>
    <property type="match status" value="1"/>
</dbReference>
<dbReference type="InterPro" id="IPR005758">
    <property type="entry name" value="UDP-N-AcMur_Ala_ligase_MurC"/>
</dbReference>
<keyword evidence="19" id="KW-1185">Reference proteome</keyword>
<evidence type="ECO:0000256" key="5">
    <source>
        <dbReference type="ARBA" id="ARBA00022598"/>
    </source>
</evidence>
<organism evidence="18 19">
    <name type="scientific">Mycolicibacterium doricum</name>
    <dbReference type="NCBI Taxonomy" id="126673"/>
    <lineage>
        <taxon>Bacteria</taxon>
        <taxon>Bacillati</taxon>
        <taxon>Actinomycetota</taxon>
        <taxon>Actinomycetes</taxon>
        <taxon>Mycobacteriales</taxon>
        <taxon>Mycobacteriaceae</taxon>
        <taxon>Mycolicibacterium</taxon>
    </lineage>
</organism>
<dbReference type="SUPFAM" id="SSF53244">
    <property type="entry name" value="MurD-like peptide ligases, peptide-binding domain"/>
    <property type="match status" value="1"/>
</dbReference>
<dbReference type="GO" id="GO:0009252">
    <property type="term" value="P:peptidoglycan biosynthetic process"/>
    <property type="evidence" value="ECO:0007669"/>
    <property type="project" value="UniProtKB-UniRule"/>
</dbReference>
<keyword evidence="10 14" id="KW-0573">Peptidoglycan synthesis</keyword>
<dbReference type="Pfam" id="PF02875">
    <property type="entry name" value="Mur_ligase_C"/>
    <property type="match status" value="1"/>
</dbReference>
<dbReference type="GO" id="GO:0008360">
    <property type="term" value="P:regulation of cell shape"/>
    <property type="evidence" value="ECO:0007669"/>
    <property type="project" value="UniProtKB-KW"/>
</dbReference>
<dbReference type="EMBL" id="LQOS01000026">
    <property type="protein sequence ID" value="ORV41379.1"/>
    <property type="molecule type" value="Genomic_DNA"/>
</dbReference>
<evidence type="ECO:0000313" key="19">
    <source>
        <dbReference type="Proteomes" id="UP000193564"/>
    </source>
</evidence>
<evidence type="ECO:0000259" key="15">
    <source>
        <dbReference type="Pfam" id="PF01225"/>
    </source>
</evidence>